<evidence type="ECO:0000256" key="6">
    <source>
        <dbReference type="ARBA" id="ARBA00023125"/>
    </source>
</evidence>
<keyword evidence="4" id="KW-0227">DNA damage</keyword>
<keyword evidence="8" id="KW-0234">DNA repair</keyword>
<comment type="caution">
    <text evidence="11">The sequence shown here is derived from an EMBL/GenBank/DDBJ whole genome shotgun (WGS) entry which is preliminary data.</text>
</comment>
<evidence type="ECO:0000256" key="4">
    <source>
        <dbReference type="ARBA" id="ARBA00022763"/>
    </source>
</evidence>
<dbReference type="PANTHER" id="PTHR31404">
    <property type="entry name" value="MITOCHONDRIAL GENOME MAINTENANCE PROTEIN MGM101"/>
    <property type="match status" value="1"/>
</dbReference>
<reference evidence="11 12" key="1">
    <citation type="submission" date="2019-05" db="EMBL/GenBank/DDBJ databases">
        <title>Emergence of the Ug99 lineage of the wheat stem rust pathogen through somatic hybridization.</title>
        <authorList>
            <person name="Li F."/>
            <person name="Upadhyaya N.M."/>
            <person name="Sperschneider J."/>
            <person name="Matny O."/>
            <person name="Nguyen-Phuc H."/>
            <person name="Mago R."/>
            <person name="Raley C."/>
            <person name="Miller M.E."/>
            <person name="Silverstein K.A.T."/>
            <person name="Henningsen E."/>
            <person name="Hirsch C.D."/>
            <person name="Visser B."/>
            <person name="Pretorius Z.A."/>
            <person name="Steffenson B.J."/>
            <person name="Schwessinger B."/>
            <person name="Dodds P.N."/>
            <person name="Figueroa M."/>
        </authorList>
    </citation>
    <scope>NUCLEOTIDE SEQUENCE [LARGE SCALE GENOMIC DNA]</scope>
    <source>
        <strain evidence="11 12">Ug99</strain>
    </source>
</reference>
<keyword evidence="5" id="KW-0809">Transit peptide</keyword>
<dbReference type="AlphaFoldDB" id="A0A5B0NLF1"/>
<evidence type="ECO:0000256" key="10">
    <source>
        <dbReference type="SAM" id="MobiDB-lite"/>
    </source>
</evidence>
<organism evidence="11 12">
    <name type="scientific">Puccinia graminis f. sp. tritici</name>
    <dbReference type="NCBI Taxonomy" id="56615"/>
    <lineage>
        <taxon>Eukaryota</taxon>
        <taxon>Fungi</taxon>
        <taxon>Dikarya</taxon>
        <taxon>Basidiomycota</taxon>
        <taxon>Pucciniomycotina</taxon>
        <taxon>Pucciniomycetes</taxon>
        <taxon>Pucciniales</taxon>
        <taxon>Pucciniaceae</taxon>
        <taxon>Puccinia</taxon>
    </lineage>
</organism>
<comment type="similarity">
    <text evidence="2">Belongs to the MGM101 family.</text>
</comment>
<comment type="subcellular location">
    <subcellularLocation>
        <location evidence="1">Mitochondrion matrix</location>
        <location evidence="1">Mitochondrion nucleoid</location>
    </subcellularLocation>
</comment>
<dbReference type="InterPro" id="IPR009446">
    <property type="entry name" value="Mgm101"/>
</dbReference>
<dbReference type="Proteomes" id="UP000325313">
    <property type="component" value="Unassembled WGS sequence"/>
</dbReference>
<dbReference type="GO" id="GO:0003697">
    <property type="term" value="F:single-stranded DNA binding"/>
    <property type="evidence" value="ECO:0007669"/>
    <property type="project" value="InterPro"/>
</dbReference>
<dbReference type="PANTHER" id="PTHR31404:SF0">
    <property type="entry name" value="MITOCHONDRIAL GENOME MAINTENANCE PROTEIN MGM101"/>
    <property type="match status" value="1"/>
</dbReference>
<evidence type="ECO:0000256" key="3">
    <source>
        <dbReference type="ARBA" id="ARBA00013628"/>
    </source>
</evidence>
<dbReference type="GO" id="GO:0000262">
    <property type="term" value="C:mitochondrial chromosome"/>
    <property type="evidence" value="ECO:0007669"/>
    <property type="project" value="InterPro"/>
</dbReference>
<dbReference type="EMBL" id="VDEP01000405">
    <property type="protein sequence ID" value="KAA1088768.1"/>
    <property type="molecule type" value="Genomic_DNA"/>
</dbReference>
<keyword evidence="9" id="KW-1135">Mitochondrion nucleoid</keyword>
<dbReference type="Pfam" id="PF06420">
    <property type="entry name" value="Mgm101p"/>
    <property type="match status" value="1"/>
</dbReference>
<dbReference type="GO" id="GO:0000725">
    <property type="term" value="P:recombinational repair"/>
    <property type="evidence" value="ECO:0007669"/>
    <property type="project" value="TreeGrafter"/>
</dbReference>
<evidence type="ECO:0000256" key="8">
    <source>
        <dbReference type="ARBA" id="ARBA00023204"/>
    </source>
</evidence>
<keyword evidence="7" id="KW-0496">Mitochondrion</keyword>
<protein>
    <recommendedName>
        <fullName evidence="3">Mitochondrial genome maintenance protein MGM101</fullName>
    </recommendedName>
</protein>
<sequence length="318" mass="34645">MASTRLCSRLLLINNRTSRNFPAVISRSIKLSSSSTYSENDPFSVVDRLNGNHPKPASLPQQHAKRATYSSPSNAVPLSLTTDSPGQSSAIEAHPSTSAQDLHPLPSSTHIPESSSTTTSNNDQQAASFQADDLGDATVDWSRSFSGLSLKPFPKEASDILMAPIDPMDVEIKPDGVVYLPEIKYRRILNRAFGPGGWGLAPRGASHITLKNVSREYGLVCLGRLVSLARGEQDYYNGADNIPTATEGCKSNALMRCCKDLGIASELWDPNYIQWWKAKFAAVDWLAPTGLSSGGKKKAVWKKKRLEEWTPRLPSSST</sequence>
<name>A0A5B0NLF1_PUCGR</name>
<dbReference type="GO" id="GO:0036297">
    <property type="term" value="P:interstrand cross-link repair"/>
    <property type="evidence" value="ECO:0007669"/>
    <property type="project" value="TreeGrafter"/>
</dbReference>
<gene>
    <name evidence="11" type="ORF">PGTUg99_027733</name>
</gene>
<evidence type="ECO:0000256" key="2">
    <source>
        <dbReference type="ARBA" id="ARBA00007053"/>
    </source>
</evidence>
<keyword evidence="6" id="KW-0238">DNA-binding</keyword>
<evidence type="ECO:0000256" key="7">
    <source>
        <dbReference type="ARBA" id="ARBA00023128"/>
    </source>
</evidence>
<evidence type="ECO:0000313" key="12">
    <source>
        <dbReference type="Proteomes" id="UP000325313"/>
    </source>
</evidence>
<evidence type="ECO:0000256" key="9">
    <source>
        <dbReference type="ARBA" id="ARBA00023271"/>
    </source>
</evidence>
<feature type="compositionally biased region" description="Polar residues" evidence="10">
    <location>
        <begin position="68"/>
        <end position="113"/>
    </location>
</feature>
<feature type="region of interest" description="Disordered" evidence="10">
    <location>
        <begin position="32"/>
        <end position="125"/>
    </location>
</feature>
<evidence type="ECO:0000256" key="1">
    <source>
        <dbReference type="ARBA" id="ARBA00004436"/>
    </source>
</evidence>
<proteinExistence type="inferred from homology"/>
<accession>A0A5B0NLF1</accession>
<evidence type="ECO:0000313" key="11">
    <source>
        <dbReference type="EMBL" id="KAA1088768.1"/>
    </source>
</evidence>
<evidence type="ECO:0000256" key="5">
    <source>
        <dbReference type="ARBA" id="ARBA00022946"/>
    </source>
</evidence>